<comment type="similarity">
    <text evidence="1">Belongs to the LysR transcriptional regulatory family.</text>
</comment>
<organism evidence="7 8">
    <name type="scientific">Furfurilactobacillus siliginis</name>
    <dbReference type="NCBI Taxonomy" id="348151"/>
    <lineage>
        <taxon>Bacteria</taxon>
        <taxon>Bacillati</taxon>
        <taxon>Bacillota</taxon>
        <taxon>Bacilli</taxon>
        <taxon>Lactobacillales</taxon>
        <taxon>Lactobacillaceae</taxon>
        <taxon>Furfurilactobacillus</taxon>
    </lineage>
</organism>
<dbReference type="EMBL" id="JQCB01000001">
    <property type="protein sequence ID" value="KRN97200.1"/>
    <property type="molecule type" value="Genomic_DNA"/>
</dbReference>
<protein>
    <submittedName>
        <fullName evidence="6">LysR family transcriptional regulator</fullName>
    </submittedName>
    <submittedName>
        <fullName evidence="7">Malolactic fermentation transcriptional regulator</fullName>
    </submittedName>
</protein>
<reference evidence="7 8" key="1">
    <citation type="journal article" date="2015" name="Genome Announc.">
        <title>Expanding the biotechnology potential of lactobacilli through comparative genomics of 213 strains and associated genera.</title>
        <authorList>
            <person name="Sun Z."/>
            <person name="Harris H.M."/>
            <person name="McCann A."/>
            <person name="Guo C."/>
            <person name="Argimon S."/>
            <person name="Zhang W."/>
            <person name="Yang X."/>
            <person name="Jeffery I.B."/>
            <person name="Cooney J.C."/>
            <person name="Kagawa T.F."/>
            <person name="Liu W."/>
            <person name="Song Y."/>
            <person name="Salvetti E."/>
            <person name="Wrobel A."/>
            <person name="Rasinkangas P."/>
            <person name="Parkhill J."/>
            <person name="Rea M.C."/>
            <person name="O'Sullivan O."/>
            <person name="Ritari J."/>
            <person name="Douillard F.P."/>
            <person name="Paul Ross R."/>
            <person name="Yang R."/>
            <person name="Briner A.E."/>
            <person name="Felis G.E."/>
            <person name="de Vos W.M."/>
            <person name="Barrangou R."/>
            <person name="Klaenhammer T.R."/>
            <person name="Caufield P.W."/>
            <person name="Cui Y."/>
            <person name="Zhang H."/>
            <person name="O'Toole P.W."/>
        </authorList>
    </citation>
    <scope>NUCLEOTIDE SEQUENCE [LARGE SCALE GENOMIC DNA]</scope>
    <source>
        <strain evidence="7 8">DSM 22696</strain>
    </source>
</reference>
<dbReference type="RefSeq" id="WP_057808461.1">
    <property type="nucleotide sequence ID" value="NZ_BJUD01000014.1"/>
</dbReference>
<dbReference type="PRINTS" id="PR00039">
    <property type="entry name" value="HTHLYSR"/>
</dbReference>
<reference evidence="6 9" key="2">
    <citation type="submission" date="2019-07" db="EMBL/GenBank/DDBJ databases">
        <title>Whole genome shotgun sequence of Lactobacillus siliginis NBRC 101315.</title>
        <authorList>
            <person name="Hosoyama A."/>
            <person name="Uohara A."/>
            <person name="Ohji S."/>
            <person name="Ichikawa N."/>
        </authorList>
    </citation>
    <scope>NUCLEOTIDE SEQUENCE [LARGE SCALE GENOMIC DNA]</scope>
    <source>
        <strain evidence="6 9">NBRC 101315</strain>
    </source>
</reference>
<dbReference type="Proteomes" id="UP000321429">
    <property type="component" value="Unassembled WGS sequence"/>
</dbReference>
<evidence type="ECO:0000313" key="8">
    <source>
        <dbReference type="Proteomes" id="UP000051139"/>
    </source>
</evidence>
<evidence type="ECO:0000313" key="7">
    <source>
        <dbReference type="EMBL" id="KRN97200.1"/>
    </source>
</evidence>
<dbReference type="GO" id="GO:0003700">
    <property type="term" value="F:DNA-binding transcription factor activity"/>
    <property type="evidence" value="ECO:0007669"/>
    <property type="project" value="InterPro"/>
</dbReference>
<evidence type="ECO:0000313" key="9">
    <source>
        <dbReference type="Proteomes" id="UP000321429"/>
    </source>
</evidence>
<gene>
    <name evidence="6" type="primary">mleR2</name>
    <name evidence="7" type="ORF">IV55_GL000122</name>
    <name evidence="6" type="ORF">LSI01_09730</name>
</gene>
<dbReference type="PROSITE" id="PS50931">
    <property type="entry name" value="HTH_LYSR"/>
    <property type="match status" value="1"/>
</dbReference>
<dbReference type="EMBL" id="BJUD01000014">
    <property type="protein sequence ID" value="GEK28662.1"/>
    <property type="molecule type" value="Genomic_DNA"/>
</dbReference>
<dbReference type="InterPro" id="IPR000847">
    <property type="entry name" value="LysR_HTH_N"/>
</dbReference>
<dbReference type="InterPro" id="IPR005119">
    <property type="entry name" value="LysR_subst-bd"/>
</dbReference>
<dbReference type="OrthoDB" id="9803735at2"/>
<dbReference type="InterPro" id="IPR036390">
    <property type="entry name" value="WH_DNA-bd_sf"/>
</dbReference>
<evidence type="ECO:0000313" key="6">
    <source>
        <dbReference type="EMBL" id="GEK28662.1"/>
    </source>
</evidence>
<evidence type="ECO:0000256" key="3">
    <source>
        <dbReference type="ARBA" id="ARBA00023125"/>
    </source>
</evidence>
<dbReference type="InterPro" id="IPR050950">
    <property type="entry name" value="HTH-type_LysR_regulators"/>
</dbReference>
<dbReference type="STRING" id="348151.IV55_GL000122"/>
<feature type="domain" description="HTH lysR-type" evidence="5">
    <location>
        <begin position="1"/>
        <end position="60"/>
    </location>
</feature>
<dbReference type="AlphaFoldDB" id="A0A0R2L730"/>
<keyword evidence="8" id="KW-1185">Reference proteome</keyword>
<name>A0A0R2L730_9LACO</name>
<dbReference type="Pfam" id="PF00126">
    <property type="entry name" value="HTH_1"/>
    <property type="match status" value="1"/>
</dbReference>
<evidence type="ECO:0000256" key="1">
    <source>
        <dbReference type="ARBA" id="ARBA00009437"/>
    </source>
</evidence>
<dbReference type="PANTHER" id="PTHR30419:SF8">
    <property type="entry name" value="NITROGEN ASSIMILATION TRANSCRIPTIONAL ACTIVATOR-RELATED"/>
    <property type="match status" value="1"/>
</dbReference>
<proteinExistence type="inferred from homology"/>
<keyword evidence="3" id="KW-0238">DNA-binding</keyword>
<dbReference type="SUPFAM" id="SSF53850">
    <property type="entry name" value="Periplasmic binding protein-like II"/>
    <property type="match status" value="1"/>
</dbReference>
<dbReference type="Proteomes" id="UP000051139">
    <property type="component" value="Unassembled WGS sequence"/>
</dbReference>
<dbReference type="GO" id="GO:0005829">
    <property type="term" value="C:cytosol"/>
    <property type="evidence" value="ECO:0007669"/>
    <property type="project" value="TreeGrafter"/>
</dbReference>
<sequence length="293" mass="32411">MNTRDLEYFVAVAKRQNFSAVATQFHVSQPTITVAIKRLETTFGDELVQRDRTHALAKLTRAGEILAARADIILQNLSLAEKEIVQARTETIRFGLPPVIGTVYFPKLAGRLLQDHLLDRLQTREAGSGQLLKELEAGEIDVALLGSLRPLQNNTLTSIELTQQAFRIIVSKRHPLATAKQISFATLATEKFVTLTDDFIHPTALKAYADAAGFTPKVIYRSPDINLIKELVANELAVGLLVEDAITDHDDVVPLVISDALDLHVNVSLAYRKGFVASKIQQQMINDLKRLGQ</sequence>
<dbReference type="SUPFAM" id="SSF46785">
    <property type="entry name" value="Winged helix' DNA-binding domain"/>
    <property type="match status" value="1"/>
</dbReference>
<dbReference type="Gene3D" id="3.40.190.290">
    <property type="match status" value="1"/>
</dbReference>
<keyword evidence="4" id="KW-0804">Transcription</keyword>
<dbReference type="GO" id="GO:0003677">
    <property type="term" value="F:DNA binding"/>
    <property type="evidence" value="ECO:0007669"/>
    <property type="project" value="UniProtKB-KW"/>
</dbReference>
<evidence type="ECO:0000259" key="5">
    <source>
        <dbReference type="PROSITE" id="PS50931"/>
    </source>
</evidence>
<accession>A0A0R2L730</accession>
<dbReference type="Gene3D" id="1.10.10.10">
    <property type="entry name" value="Winged helix-like DNA-binding domain superfamily/Winged helix DNA-binding domain"/>
    <property type="match status" value="1"/>
</dbReference>
<evidence type="ECO:0000256" key="4">
    <source>
        <dbReference type="ARBA" id="ARBA00023163"/>
    </source>
</evidence>
<dbReference type="Pfam" id="PF03466">
    <property type="entry name" value="LysR_substrate"/>
    <property type="match status" value="1"/>
</dbReference>
<evidence type="ECO:0000256" key="2">
    <source>
        <dbReference type="ARBA" id="ARBA00023015"/>
    </source>
</evidence>
<comment type="caution">
    <text evidence="7">The sequence shown here is derived from an EMBL/GenBank/DDBJ whole genome shotgun (WGS) entry which is preliminary data.</text>
</comment>
<keyword evidence="2" id="KW-0805">Transcription regulation</keyword>
<dbReference type="PANTHER" id="PTHR30419">
    <property type="entry name" value="HTH-TYPE TRANSCRIPTIONAL REGULATOR YBHD"/>
    <property type="match status" value="1"/>
</dbReference>
<dbReference type="InterPro" id="IPR036388">
    <property type="entry name" value="WH-like_DNA-bd_sf"/>
</dbReference>
<dbReference type="PATRIC" id="fig|348151.3.peg.125"/>